<dbReference type="STRING" id="27835.A0A0N4YEK5"/>
<dbReference type="Gene3D" id="2.60.40.10">
    <property type="entry name" value="Immunoglobulins"/>
    <property type="match status" value="1"/>
</dbReference>
<dbReference type="OrthoDB" id="5866971at2759"/>
<dbReference type="Pfam" id="PF00635">
    <property type="entry name" value="Motile_Sperm"/>
    <property type="match status" value="1"/>
</dbReference>
<name>A0A0N4YEK5_NIPBR</name>
<organism evidence="4">
    <name type="scientific">Nippostrongylus brasiliensis</name>
    <name type="common">Rat hookworm</name>
    <dbReference type="NCBI Taxonomy" id="27835"/>
    <lineage>
        <taxon>Eukaryota</taxon>
        <taxon>Metazoa</taxon>
        <taxon>Ecdysozoa</taxon>
        <taxon>Nematoda</taxon>
        <taxon>Chromadorea</taxon>
        <taxon>Rhabditida</taxon>
        <taxon>Rhabditina</taxon>
        <taxon>Rhabditomorpha</taxon>
        <taxon>Strongyloidea</taxon>
        <taxon>Heligmosomidae</taxon>
        <taxon>Nippostrongylus</taxon>
    </lineage>
</organism>
<dbReference type="SUPFAM" id="SSF49354">
    <property type="entry name" value="PapD-like"/>
    <property type="match status" value="1"/>
</dbReference>
<keyword evidence="3" id="KW-1185">Reference proteome</keyword>
<dbReference type="PROSITE" id="PS50202">
    <property type="entry name" value="MSP"/>
    <property type="match status" value="1"/>
</dbReference>
<dbReference type="OMA" id="HYIESES"/>
<dbReference type="AlphaFoldDB" id="A0A0N4YEK5"/>
<dbReference type="InterPro" id="IPR051774">
    <property type="entry name" value="Sperm-specific_class_P"/>
</dbReference>
<dbReference type="PANTHER" id="PTHR22947:SF6">
    <property type="entry name" value="MAJOR SPERM PROTEIN"/>
    <property type="match status" value="1"/>
</dbReference>
<reference evidence="2 3" key="2">
    <citation type="submission" date="2018-11" db="EMBL/GenBank/DDBJ databases">
        <authorList>
            <consortium name="Pathogen Informatics"/>
        </authorList>
    </citation>
    <scope>NUCLEOTIDE SEQUENCE [LARGE SCALE GENOMIC DNA]</scope>
</reference>
<evidence type="ECO:0000259" key="1">
    <source>
        <dbReference type="PROSITE" id="PS50202"/>
    </source>
</evidence>
<dbReference type="PANTHER" id="PTHR22947">
    <property type="entry name" value="MAJOR SPERM PROTEIN"/>
    <property type="match status" value="1"/>
</dbReference>
<protein>
    <submittedName>
        <fullName evidence="4">Major sperm protein (inferred by orthology to a C. elegans protein)</fullName>
    </submittedName>
</protein>
<evidence type="ECO:0000313" key="3">
    <source>
        <dbReference type="Proteomes" id="UP000271162"/>
    </source>
</evidence>
<evidence type="ECO:0000313" key="4">
    <source>
        <dbReference type="WBParaSite" id="NBR_0001513601-mRNA-1"/>
    </source>
</evidence>
<evidence type="ECO:0000313" key="2">
    <source>
        <dbReference type="EMBL" id="VDL78731.1"/>
    </source>
</evidence>
<reference evidence="4" key="1">
    <citation type="submission" date="2017-02" db="UniProtKB">
        <authorList>
            <consortium name="WormBaseParasite"/>
        </authorList>
    </citation>
    <scope>IDENTIFICATION</scope>
</reference>
<proteinExistence type="predicted"/>
<feature type="domain" description="MSP" evidence="1">
    <location>
        <begin position="6"/>
        <end position="114"/>
    </location>
</feature>
<dbReference type="Proteomes" id="UP000271162">
    <property type="component" value="Unassembled WGS sequence"/>
</dbReference>
<sequence>MAATEKLDISPRELKWEFEEGQQVFKVTNNTNSRFAVKVKCTDNTLYTVSPVSDFVNAGQCITIAVVRAKGPLKKDKLVICTKQVTEEEKDALEAFKSGQQDTEIIEMDQRVRT</sequence>
<accession>A0A0N4YEK5</accession>
<dbReference type="InterPro" id="IPR008962">
    <property type="entry name" value="PapD-like_sf"/>
</dbReference>
<dbReference type="WBParaSite" id="NBR_0001513601-mRNA-1">
    <property type="protein sequence ID" value="NBR_0001513601-mRNA-1"/>
    <property type="gene ID" value="NBR_0001513601"/>
</dbReference>
<dbReference type="InterPro" id="IPR013783">
    <property type="entry name" value="Ig-like_fold"/>
</dbReference>
<dbReference type="EMBL" id="UYSL01021613">
    <property type="protein sequence ID" value="VDL78731.1"/>
    <property type="molecule type" value="Genomic_DNA"/>
</dbReference>
<gene>
    <name evidence="2" type="ORF">NBR_LOCUS15137</name>
</gene>
<dbReference type="InterPro" id="IPR000535">
    <property type="entry name" value="MSP_dom"/>
</dbReference>